<proteinExistence type="predicted"/>
<gene>
    <name evidence="2" type="primary">coaE</name>
    <name evidence="2" type="ORF">g.12015</name>
</gene>
<dbReference type="Pfam" id="PF15719">
    <property type="entry name" value="Rmp24-like"/>
    <property type="match status" value="1"/>
</dbReference>
<feature type="compositionally biased region" description="Basic residues" evidence="1">
    <location>
        <begin position="150"/>
        <end position="159"/>
    </location>
</feature>
<dbReference type="InterPro" id="IPR029779">
    <property type="entry name" value="Rmp24-like"/>
</dbReference>
<protein>
    <submittedName>
        <fullName evidence="2">CoaE protein</fullName>
    </submittedName>
</protein>
<evidence type="ECO:0000256" key="1">
    <source>
        <dbReference type="SAM" id="MobiDB-lite"/>
    </source>
</evidence>
<sequence>MEMVTQLWNLTNALVKTESSGANNLRNHYIQCCRDLCDNVELPKNIFGPGTMCSHCGSLWRTVNQTVRINKSKNQSRAIRKLMRCQGNDQMNLSNFKKKLIDKCIKSQNNQLVITCSVCHKKTRINLVKPKREVMKIRLAENDKVQQNITKKKKKKKNRDKTAGLIINTPTNSATSTPQKSQLNNFTKKAQKITPVHQSKKINICKLKGMLNTTVMSAKKPNLHSFLSKLG</sequence>
<feature type="region of interest" description="Disordered" evidence="1">
    <location>
        <begin position="148"/>
        <end position="182"/>
    </location>
</feature>
<dbReference type="AlphaFoldDB" id="A0A0C9QIQ4"/>
<organism evidence="2">
    <name type="scientific">Fopius arisanus</name>
    <dbReference type="NCBI Taxonomy" id="64838"/>
    <lineage>
        <taxon>Eukaryota</taxon>
        <taxon>Metazoa</taxon>
        <taxon>Ecdysozoa</taxon>
        <taxon>Arthropoda</taxon>
        <taxon>Hexapoda</taxon>
        <taxon>Insecta</taxon>
        <taxon>Pterygota</taxon>
        <taxon>Neoptera</taxon>
        <taxon>Endopterygota</taxon>
        <taxon>Hymenoptera</taxon>
        <taxon>Apocrita</taxon>
        <taxon>Ichneumonoidea</taxon>
        <taxon>Braconidae</taxon>
        <taxon>Opiinae</taxon>
        <taxon>Fopius</taxon>
    </lineage>
</organism>
<dbReference type="EMBL" id="GBYB01000502">
    <property type="protein sequence ID" value="JAG70269.1"/>
    <property type="molecule type" value="Transcribed_RNA"/>
</dbReference>
<name>A0A0C9QIQ4_9HYME</name>
<accession>A0A0C9QIQ4</accession>
<evidence type="ECO:0000313" key="2">
    <source>
        <dbReference type="EMBL" id="JAG70269.1"/>
    </source>
</evidence>
<reference evidence="2" key="1">
    <citation type="submission" date="2015-01" db="EMBL/GenBank/DDBJ databases">
        <title>Transcriptome Assembly of Fopius arisanus.</title>
        <authorList>
            <person name="Geib S."/>
        </authorList>
    </citation>
    <scope>NUCLEOTIDE SEQUENCE</scope>
</reference>
<feature type="compositionally biased region" description="Polar residues" evidence="1">
    <location>
        <begin position="168"/>
        <end position="182"/>
    </location>
</feature>